<accession>A0A0L8GDN0</accession>
<name>A0A0L8GDN0_OCTBM</name>
<gene>
    <name evidence="1" type="ORF">OCBIM_22035428mg</name>
</gene>
<sequence>MELKPRQPSSEILRFRSRHRLKVIEEDIFRIEVTLLGWSDQDQEFCNVVTMCTR</sequence>
<dbReference type="EMBL" id="KQ422381">
    <property type="protein sequence ID" value="KOF74969.1"/>
    <property type="molecule type" value="Genomic_DNA"/>
</dbReference>
<organism evidence="1">
    <name type="scientific">Octopus bimaculoides</name>
    <name type="common">California two-spotted octopus</name>
    <dbReference type="NCBI Taxonomy" id="37653"/>
    <lineage>
        <taxon>Eukaryota</taxon>
        <taxon>Metazoa</taxon>
        <taxon>Spiralia</taxon>
        <taxon>Lophotrochozoa</taxon>
        <taxon>Mollusca</taxon>
        <taxon>Cephalopoda</taxon>
        <taxon>Coleoidea</taxon>
        <taxon>Octopodiformes</taxon>
        <taxon>Octopoda</taxon>
        <taxon>Incirrata</taxon>
        <taxon>Octopodidae</taxon>
        <taxon>Octopus</taxon>
    </lineage>
</organism>
<dbReference type="AlphaFoldDB" id="A0A0L8GDN0"/>
<evidence type="ECO:0000313" key="1">
    <source>
        <dbReference type="EMBL" id="KOF74969.1"/>
    </source>
</evidence>
<protein>
    <submittedName>
        <fullName evidence="1">Uncharacterized protein</fullName>
    </submittedName>
</protein>
<proteinExistence type="predicted"/>
<reference evidence="1" key="1">
    <citation type="submission" date="2015-07" db="EMBL/GenBank/DDBJ databases">
        <title>MeaNS - Measles Nucleotide Surveillance Program.</title>
        <authorList>
            <person name="Tran T."/>
            <person name="Druce J."/>
        </authorList>
    </citation>
    <scope>NUCLEOTIDE SEQUENCE</scope>
    <source>
        <strain evidence="1">UCB-OBI-ISO-001</strain>
        <tissue evidence="1">Gonad</tissue>
    </source>
</reference>